<dbReference type="GO" id="GO:0032299">
    <property type="term" value="C:ribonuclease H2 complex"/>
    <property type="evidence" value="ECO:0007669"/>
    <property type="project" value="TreeGrafter"/>
</dbReference>
<evidence type="ECO:0000256" key="1">
    <source>
        <dbReference type="ARBA" id="ARBA00000077"/>
    </source>
</evidence>
<dbReference type="OrthoDB" id="9803420at2"/>
<dbReference type="Pfam" id="PF01351">
    <property type="entry name" value="RNase_HII"/>
    <property type="match status" value="1"/>
</dbReference>
<evidence type="ECO:0000313" key="19">
    <source>
        <dbReference type="Proteomes" id="UP000193355"/>
    </source>
</evidence>
<dbReference type="InterPro" id="IPR001352">
    <property type="entry name" value="RNase_HII/HIII"/>
</dbReference>
<dbReference type="GO" id="GO:0030145">
    <property type="term" value="F:manganese ion binding"/>
    <property type="evidence" value="ECO:0007669"/>
    <property type="project" value="UniProtKB-UniRule"/>
</dbReference>
<evidence type="ECO:0000256" key="2">
    <source>
        <dbReference type="ARBA" id="ARBA00001946"/>
    </source>
</evidence>
<feature type="binding site" evidence="14 15">
    <location>
        <position position="11"/>
    </location>
    <ligand>
        <name>a divalent metal cation</name>
        <dbReference type="ChEBI" id="CHEBI:60240"/>
    </ligand>
</feature>
<dbReference type="Proteomes" id="UP000193355">
    <property type="component" value="Unassembled WGS sequence"/>
</dbReference>
<evidence type="ECO:0000259" key="17">
    <source>
        <dbReference type="PROSITE" id="PS51975"/>
    </source>
</evidence>
<evidence type="ECO:0000256" key="13">
    <source>
        <dbReference type="ARBA" id="ARBA00023211"/>
    </source>
</evidence>
<sequence>MTFLPVLAGVDEAGRGPFAGPVVASAVILTADQAQALIDKGLRDSKKMTALRREKVYSAMMEMKVLWSAQAASVERIDRINILNATLWAMGRAVHRLPGALFDGVIVDGDREIPGLKVHQQVIPKGDDLYPQISAASVIAKVLRDRIMVTLDGVYPGYGFASHKGYGTKFHKEAMESLGPSPIHRKSFHWKG</sequence>
<keyword evidence="19" id="KW-1185">Reference proteome</keyword>
<dbReference type="GO" id="GO:0043137">
    <property type="term" value="P:DNA replication, removal of RNA primer"/>
    <property type="evidence" value="ECO:0007669"/>
    <property type="project" value="TreeGrafter"/>
</dbReference>
<dbReference type="GO" id="GO:0003723">
    <property type="term" value="F:RNA binding"/>
    <property type="evidence" value="ECO:0007669"/>
    <property type="project" value="UniProtKB-UniRule"/>
</dbReference>
<protein>
    <recommendedName>
        <fullName evidence="7 14">Ribonuclease HII</fullName>
        <shortName evidence="14">RNase HII</shortName>
        <ecNumber evidence="6 14">3.1.26.4</ecNumber>
    </recommendedName>
</protein>
<comment type="similarity">
    <text evidence="5 14 16">Belongs to the RNase HII family.</text>
</comment>
<dbReference type="GO" id="GO:0005737">
    <property type="term" value="C:cytoplasm"/>
    <property type="evidence" value="ECO:0007669"/>
    <property type="project" value="UniProtKB-SubCell"/>
</dbReference>
<keyword evidence="13 14" id="KW-0464">Manganese</keyword>
<evidence type="ECO:0000256" key="14">
    <source>
        <dbReference type="HAMAP-Rule" id="MF_00052"/>
    </source>
</evidence>
<dbReference type="PANTHER" id="PTHR10954">
    <property type="entry name" value="RIBONUCLEASE H2 SUBUNIT A"/>
    <property type="match status" value="1"/>
</dbReference>
<evidence type="ECO:0000256" key="15">
    <source>
        <dbReference type="PROSITE-ProRule" id="PRU01319"/>
    </source>
</evidence>
<keyword evidence="10 14" id="KW-0479">Metal-binding</keyword>
<dbReference type="PANTHER" id="PTHR10954:SF18">
    <property type="entry name" value="RIBONUCLEASE HII"/>
    <property type="match status" value="1"/>
</dbReference>
<comment type="function">
    <text evidence="3 14 16">Endonuclease that specifically degrades the RNA of RNA-DNA hybrids.</text>
</comment>
<dbReference type="AlphaFoldDB" id="A0A1X7KB38"/>
<keyword evidence="8 14" id="KW-0963">Cytoplasm</keyword>
<comment type="catalytic activity">
    <reaction evidence="1 14 15 16">
        <text>Endonucleolytic cleavage to 5'-phosphomonoester.</text>
        <dbReference type="EC" id="3.1.26.4"/>
    </reaction>
</comment>
<dbReference type="HAMAP" id="MF_00052_B">
    <property type="entry name" value="RNase_HII_B"/>
    <property type="match status" value="1"/>
</dbReference>
<dbReference type="STRING" id="561720.SAMN06275492_12430"/>
<accession>A0A1X7KB38</accession>
<gene>
    <name evidence="14" type="primary">rnhB</name>
    <name evidence="18" type="ORF">SAMN06275492_12430</name>
</gene>
<dbReference type="InterPro" id="IPR024567">
    <property type="entry name" value="RNase_HII/HIII_dom"/>
</dbReference>
<keyword evidence="12 14" id="KW-0378">Hydrolase</keyword>
<evidence type="ECO:0000256" key="6">
    <source>
        <dbReference type="ARBA" id="ARBA00012180"/>
    </source>
</evidence>
<evidence type="ECO:0000256" key="10">
    <source>
        <dbReference type="ARBA" id="ARBA00022723"/>
    </source>
</evidence>
<evidence type="ECO:0000256" key="11">
    <source>
        <dbReference type="ARBA" id="ARBA00022759"/>
    </source>
</evidence>
<dbReference type="GO" id="GO:0006298">
    <property type="term" value="P:mismatch repair"/>
    <property type="evidence" value="ECO:0007669"/>
    <property type="project" value="TreeGrafter"/>
</dbReference>
<proteinExistence type="inferred from homology"/>
<dbReference type="GO" id="GO:0004523">
    <property type="term" value="F:RNA-DNA hybrid ribonuclease activity"/>
    <property type="evidence" value="ECO:0007669"/>
    <property type="project" value="UniProtKB-UniRule"/>
</dbReference>
<evidence type="ECO:0000256" key="12">
    <source>
        <dbReference type="ARBA" id="ARBA00022801"/>
    </source>
</evidence>
<dbReference type="InterPro" id="IPR012337">
    <property type="entry name" value="RNaseH-like_sf"/>
</dbReference>
<dbReference type="EC" id="3.1.26.4" evidence="6 14"/>
<dbReference type="PROSITE" id="PS51975">
    <property type="entry name" value="RNASE_H_2"/>
    <property type="match status" value="1"/>
</dbReference>
<evidence type="ECO:0000256" key="3">
    <source>
        <dbReference type="ARBA" id="ARBA00004065"/>
    </source>
</evidence>
<evidence type="ECO:0000256" key="16">
    <source>
        <dbReference type="RuleBase" id="RU003515"/>
    </source>
</evidence>
<organism evidence="18 19">
    <name type="scientific">Dethiosulfovibrio salsuginis</name>
    <dbReference type="NCBI Taxonomy" id="561720"/>
    <lineage>
        <taxon>Bacteria</taxon>
        <taxon>Thermotogati</taxon>
        <taxon>Synergistota</taxon>
        <taxon>Synergistia</taxon>
        <taxon>Synergistales</taxon>
        <taxon>Dethiosulfovibrionaceae</taxon>
        <taxon>Dethiosulfovibrio</taxon>
    </lineage>
</organism>
<comment type="subcellular location">
    <subcellularLocation>
        <location evidence="4 14">Cytoplasm</location>
    </subcellularLocation>
</comment>
<keyword evidence="9 14" id="KW-0540">Nuclease</keyword>
<dbReference type="InterPro" id="IPR022898">
    <property type="entry name" value="RNase_HII"/>
</dbReference>
<evidence type="ECO:0000256" key="4">
    <source>
        <dbReference type="ARBA" id="ARBA00004496"/>
    </source>
</evidence>
<dbReference type="NCBIfam" id="NF000595">
    <property type="entry name" value="PRK00015.1-3"/>
    <property type="match status" value="1"/>
</dbReference>
<comment type="cofactor">
    <cofactor evidence="14 15">
        <name>Mn(2+)</name>
        <dbReference type="ChEBI" id="CHEBI:29035"/>
    </cofactor>
    <cofactor evidence="14 15">
        <name>Mg(2+)</name>
        <dbReference type="ChEBI" id="CHEBI:18420"/>
    </cofactor>
    <text evidence="14 15">Manganese or magnesium. Binds 1 divalent metal ion per monomer in the absence of substrate. May bind a second metal ion after substrate binding.</text>
</comment>
<feature type="domain" description="RNase H type-2" evidence="17">
    <location>
        <begin position="5"/>
        <end position="192"/>
    </location>
</feature>
<evidence type="ECO:0000256" key="9">
    <source>
        <dbReference type="ARBA" id="ARBA00022722"/>
    </source>
</evidence>
<dbReference type="SUPFAM" id="SSF53098">
    <property type="entry name" value="Ribonuclease H-like"/>
    <property type="match status" value="1"/>
</dbReference>
<dbReference type="EMBL" id="FXBB01000024">
    <property type="protein sequence ID" value="SMG38095.1"/>
    <property type="molecule type" value="Genomic_DNA"/>
</dbReference>
<evidence type="ECO:0000256" key="7">
    <source>
        <dbReference type="ARBA" id="ARBA00019179"/>
    </source>
</evidence>
<comment type="cofactor">
    <cofactor evidence="2">
        <name>Mg(2+)</name>
        <dbReference type="ChEBI" id="CHEBI:18420"/>
    </cofactor>
</comment>
<dbReference type="CDD" id="cd07182">
    <property type="entry name" value="RNase_HII_bacteria_HII_like"/>
    <property type="match status" value="1"/>
</dbReference>
<feature type="binding site" evidence="14 15">
    <location>
        <position position="108"/>
    </location>
    <ligand>
        <name>a divalent metal cation</name>
        <dbReference type="ChEBI" id="CHEBI:60240"/>
    </ligand>
</feature>
<evidence type="ECO:0000313" key="18">
    <source>
        <dbReference type="EMBL" id="SMG38095.1"/>
    </source>
</evidence>
<keyword evidence="11 14" id="KW-0255">Endonuclease</keyword>
<name>A0A1X7KB38_9BACT</name>
<dbReference type="Gene3D" id="3.30.420.10">
    <property type="entry name" value="Ribonuclease H-like superfamily/Ribonuclease H"/>
    <property type="match status" value="1"/>
</dbReference>
<dbReference type="InterPro" id="IPR036397">
    <property type="entry name" value="RNaseH_sf"/>
</dbReference>
<feature type="binding site" evidence="14 15">
    <location>
        <position position="12"/>
    </location>
    <ligand>
        <name>a divalent metal cation</name>
        <dbReference type="ChEBI" id="CHEBI:60240"/>
    </ligand>
</feature>
<dbReference type="RefSeq" id="WP_085545047.1">
    <property type="nucleotide sequence ID" value="NZ_FXBB01000024.1"/>
</dbReference>
<evidence type="ECO:0000256" key="8">
    <source>
        <dbReference type="ARBA" id="ARBA00022490"/>
    </source>
</evidence>
<evidence type="ECO:0000256" key="5">
    <source>
        <dbReference type="ARBA" id="ARBA00007383"/>
    </source>
</evidence>
<reference evidence="19" key="1">
    <citation type="submission" date="2017-04" db="EMBL/GenBank/DDBJ databases">
        <authorList>
            <person name="Varghese N."/>
            <person name="Submissions S."/>
        </authorList>
    </citation>
    <scope>NUCLEOTIDE SEQUENCE [LARGE SCALE GENOMIC DNA]</scope>
    <source>
        <strain evidence="19">USBA 82</strain>
    </source>
</reference>